<dbReference type="SUPFAM" id="SSF46565">
    <property type="entry name" value="Chaperone J-domain"/>
    <property type="match status" value="1"/>
</dbReference>
<dbReference type="InterPro" id="IPR052763">
    <property type="entry name" value="DnaJ_C4"/>
</dbReference>
<sequence>MQLEAQLRLCQSCIWYYKSGLRMLSLSSAQRKAASYYDLLGVKSDASVDEIKNAFFDKSKKVS</sequence>
<dbReference type="STRING" id="8081.ENSPREP00000017996"/>
<name>A0A3P9P813_POERE</name>
<dbReference type="AlphaFoldDB" id="A0A3P9P813"/>
<accession>A0A3P9P813</accession>
<evidence type="ECO:0000313" key="2">
    <source>
        <dbReference type="Proteomes" id="UP000242638"/>
    </source>
</evidence>
<dbReference type="Bgee" id="ENSPREG00000012174">
    <property type="expression patterns" value="Expressed in caudal fin and 1 other cell type or tissue"/>
</dbReference>
<dbReference type="CDD" id="cd06257">
    <property type="entry name" value="DnaJ"/>
    <property type="match status" value="1"/>
</dbReference>
<dbReference type="Gene3D" id="1.10.287.110">
    <property type="entry name" value="DnaJ domain"/>
    <property type="match status" value="1"/>
</dbReference>
<evidence type="ECO:0008006" key="3">
    <source>
        <dbReference type="Google" id="ProtNLM"/>
    </source>
</evidence>
<dbReference type="PANTHER" id="PTHR44825:SF1">
    <property type="entry name" value="DNAJ HOMOLOG SUBFAMILY C MEMBER 4"/>
    <property type="match status" value="1"/>
</dbReference>
<dbReference type="Proteomes" id="UP000242638">
    <property type="component" value="Unassembled WGS sequence"/>
</dbReference>
<dbReference type="Ensembl" id="ENSPRET00000018187.1">
    <property type="protein sequence ID" value="ENSPREP00000017996.1"/>
    <property type="gene ID" value="ENSPREG00000012174.1"/>
</dbReference>
<keyword evidence="2" id="KW-1185">Reference proteome</keyword>
<reference evidence="1" key="3">
    <citation type="submission" date="2025-09" db="UniProtKB">
        <authorList>
            <consortium name="Ensembl"/>
        </authorList>
    </citation>
    <scope>IDENTIFICATION</scope>
    <source>
        <strain evidence="1">Guanapo</strain>
    </source>
</reference>
<reference evidence="2" key="1">
    <citation type="submission" date="2013-11" db="EMBL/GenBank/DDBJ databases">
        <title>The genomic landscape of the Guanapo guppy.</title>
        <authorList>
            <person name="Kuenstner A."/>
            <person name="Dreyer C."/>
        </authorList>
    </citation>
    <scope>NUCLEOTIDE SEQUENCE</scope>
    <source>
        <strain evidence="2">Guanapo</strain>
    </source>
</reference>
<evidence type="ECO:0000313" key="1">
    <source>
        <dbReference type="Ensembl" id="ENSPREP00000017996.1"/>
    </source>
</evidence>
<protein>
    <recommendedName>
        <fullName evidence="3">J domain-containing protein</fullName>
    </recommendedName>
</protein>
<reference evidence="1" key="2">
    <citation type="submission" date="2025-08" db="UniProtKB">
        <authorList>
            <consortium name="Ensembl"/>
        </authorList>
    </citation>
    <scope>IDENTIFICATION</scope>
    <source>
        <strain evidence="1">Guanapo</strain>
    </source>
</reference>
<dbReference type="InterPro" id="IPR036869">
    <property type="entry name" value="J_dom_sf"/>
</dbReference>
<proteinExistence type="predicted"/>
<organism evidence="1 2">
    <name type="scientific">Poecilia reticulata</name>
    <name type="common">Guppy</name>
    <name type="synonym">Acanthophacelus reticulatus</name>
    <dbReference type="NCBI Taxonomy" id="8081"/>
    <lineage>
        <taxon>Eukaryota</taxon>
        <taxon>Metazoa</taxon>
        <taxon>Chordata</taxon>
        <taxon>Craniata</taxon>
        <taxon>Vertebrata</taxon>
        <taxon>Euteleostomi</taxon>
        <taxon>Actinopterygii</taxon>
        <taxon>Neopterygii</taxon>
        <taxon>Teleostei</taxon>
        <taxon>Neoteleostei</taxon>
        <taxon>Acanthomorphata</taxon>
        <taxon>Ovalentaria</taxon>
        <taxon>Atherinomorphae</taxon>
        <taxon>Cyprinodontiformes</taxon>
        <taxon>Poeciliidae</taxon>
        <taxon>Poeciliinae</taxon>
        <taxon>Poecilia</taxon>
    </lineage>
</organism>
<dbReference type="PANTHER" id="PTHR44825">
    <property type="match status" value="1"/>
</dbReference>
<dbReference type="InterPro" id="IPR001623">
    <property type="entry name" value="DnaJ_domain"/>
</dbReference>